<dbReference type="AlphaFoldDB" id="N1PSZ9"/>
<reference evidence="2" key="1">
    <citation type="journal article" date="2012" name="PLoS Genet.">
        <title>The genomes of the fungal plant pathogens Cladosporium fulvum and Dothistroma septosporum reveal adaptation to different hosts and lifestyles but also signatures of common ancestry.</title>
        <authorList>
            <person name="de Wit P.J.G.M."/>
            <person name="van der Burgt A."/>
            <person name="Oekmen B."/>
            <person name="Stergiopoulos I."/>
            <person name="Abd-Elsalam K.A."/>
            <person name="Aerts A.L."/>
            <person name="Bahkali A.H."/>
            <person name="Beenen H.G."/>
            <person name="Chettri P."/>
            <person name="Cox M.P."/>
            <person name="Datema E."/>
            <person name="de Vries R.P."/>
            <person name="Dhillon B."/>
            <person name="Ganley A.R."/>
            <person name="Griffiths S.A."/>
            <person name="Guo Y."/>
            <person name="Hamelin R.C."/>
            <person name="Henrissat B."/>
            <person name="Kabir M.S."/>
            <person name="Jashni M.K."/>
            <person name="Kema G."/>
            <person name="Klaubauf S."/>
            <person name="Lapidus A."/>
            <person name="Levasseur A."/>
            <person name="Lindquist E."/>
            <person name="Mehrabi R."/>
            <person name="Ohm R.A."/>
            <person name="Owen T.J."/>
            <person name="Salamov A."/>
            <person name="Schwelm A."/>
            <person name="Schijlen E."/>
            <person name="Sun H."/>
            <person name="van den Burg H.A."/>
            <person name="van Ham R.C.H.J."/>
            <person name="Zhang S."/>
            <person name="Goodwin S.B."/>
            <person name="Grigoriev I.V."/>
            <person name="Collemare J."/>
            <person name="Bradshaw R.E."/>
        </authorList>
    </citation>
    <scope>NUCLEOTIDE SEQUENCE [LARGE SCALE GENOMIC DNA]</scope>
    <source>
        <strain evidence="2">NZE10 / CBS 128990</strain>
    </source>
</reference>
<dbReference type="Proteomes" id="UP000016933">
    <property type="component" value="Unassembled WGS sequence"/>
</dbReference>
<protein>
    <submittedName>
        <fullName evidence="1">Uncharacterized protein</fullName>
    </submittedName>
</protein>
<reference evidence="1 2" key="2">
    <citation type="journal article" date="2012" name="PLoS Pathog.">
        <title>Diverse lifestyles and strategies of plant pathogenesis encoded in the genomes of eighteen Dothideomycetes fungi.</title>
        <authorList>
            <person name="Ohm R.A."/>
            <person name="Feau N."/>
            <person name="Henrissat B."/>
            <person name="Schoch C.L."/>
            <person name="Horwitz B.A."/>
            <person name="Barry K.W."/>
            <person name="Condon B.J."/>
            <person name="Copeland A.C."/>
            <person name="Dhillon B."/>
            <person name="Glaser F."/>
            <person name="Hesse C.N."/>
            <person name="Kosti I."/>
            <person name="LaButti K."/>
            <person name="Lindquist E.A."/>
            <person name="Lucas S."/>
            <person name="Salamov A.A."/>
            <person name="Bradshaw R.E."/>
            <person name="Ciuffetti L."/>
            <person name="Hamelin R.C."/>
            <person name="Kema G.H.J."/>
            <person name="Lawrence C."/>
            <person name="Scott J.A."/>
            <person name="Spatafora J.W."/>
            <person name="Turgeon B.G."/>
            <person name="de Wit P.J.G.M."/>
            <person name="Zhong S."/>
            <person name="Goodwin S.B."/>
            <person name="Grigoriev I.V."/>
        </authorList>
    </citation>
    <scope>NUCLEOTIDE SEQUENCE [LARGE SCALE GENOMIC DNA]</scope>
    <source>
        <strain evidence="2">NZE10 / CBS 128990</strain>
    </source>
</reference>
<accession>N1PSZ9</accession>
<dbReference type="HOGENOM" id="CLU_2209951_0_0_1"/>
<dbReference type="EMBL" id="KB446538">
    <property type="protein sequence ID" value="EME45495.1"/>
    <property type="molecule type" value="Genomic_DNA"/>
</dbReference>
<keyword evidence="2" id="KW-1185">Reference proteome</keyword>
<name>N1PSZ9_DOTSN</name>
<proteinExistence type="predicted"/>
<evidence type="ECO:0000313" key="1">
    <source>
        <dbReference type="EMBL" id="EME45495.1"/>
    </source>
</evidence>
<sequence>MELHYNKQIIISLQGTCSSFWASSKLSLPDAAPHHPRAASVSMSVSSVVGGRPCRSHRPRAGWCAFAAERHTQIERERATRASLHLRLRLRLAPPRSAPLGPGRWRW</sequence>
<evidence type="ECO:0000313" key="2">
    <source>
        <dbReference type="Proteomes" id="UP000016933"/>
    </source>
</evidence>
<organism evidence="1 2">
    <name type="scientific">Dothistroma septosporum (strain NZE10 / CBS 128990)</name>
    <name type="common">Red band needle blight fungus</name>
    <name type="synonym">Mycosphaerella pini</name>
    <dbReference type="NCBI Taxonomy" id="675120"/>
    <lineage>
        <taxon>Eukaryota</taxon>
        <taxon>Fungi</taxon>
        <taxon>Dikarya</taxon>
        <taxon>Ascomycota</taxon>
        <taxon>Pezizomycotina</taxon>
        <taxon>Dothideomycetes</taxon>
        <taxon>Dothideomycetidae</taxon>
        <taxon>Mycosphaerellales</taxon>
        <taxon>Mycosphaerellaceae</taxon>
        <taxon>Dothistroma</taxon>
    </lineage>
</organism>
<gene>
    <name evidence="1" type="ORF">DOTSEDRAFT_71265</name>
</gene>